<reference evidence="1 2" key="1">
    <citation type="journal article" date="2014" name="Genome Biol. Evol.">
        <title>The genome of the myxosporean Thelohanellus kitauei shows adaptations to nutrient acquisition within its fish host.</title>
        <authorList>
            <person name="Yang Y."/>
            <person name="Xiong J."/>
            <person name="Zhou Z."/>
            <person name="Huo F."/>
            <person name="Miao W."/>
            <person name="Ran C."/>
            <person name="Liu Y."/>
            <person name="Zhang J."/>
            <person name="Feng J."/>
            <person name="Wang M."/>
            <person name="Wang M."/>
            <person name="Wang L."/>
            <person name="Yao B."/>
        </authorList>
    </citation>
    <scope>NUCLEOTIDE SEQUENCE [LARGE SCALE GENOMIC DNA]</scope>
    <source>
        <strain evidence="1">Wuqing</strain>
    </source>
</reference>
<organism evidence="1 2">
    <name type="scientific">Thelohanellus kitauei</name>
    <name type="common">Myxosporean</name>
    <dbReference type="NCBI Taxonomy" id="669202"/>
    <lineage>
        <taxon>Eukaryota</taxon>
        <taxon>Metazoa</taxon>
        <taxon>Cnidaria</taxon>
        <taxon>Myxozoa</taxon>
        <taxon>Myxosporea</taxon>
        <taxon>Bivalvulida</taxon>
        <taxon>Platysporina</taxon>
        <taxon>Myxobolidae</taxon>
        <taxon>Thelohanellus</taxon>
    </lineage>
</organism>
<name>A0A0C2LZU8_THEKT</name>
<sequence length="106" mass="12135">MVQKLTETDGFCDPIPTTLYQTHELFLGECLNGPIISRTVDRLVKRMISEKTYLEEQVEISATQNKITGLSQPFIISKNIKLESVLVDMISQFEWAYLTRESHGNI</sequence>
<evidence type="ECO:0000313" key="2">
    <source>
        <dbReference type="Proteomes" id="UP000031668"/>
    </source>
</evidence>
<gene>
    <name evidence="1" type="ORF">RF11_15388</name>
</gene>
<evidence type="ECO:0000313" key="1">
    <source>
        <dbReference type="EMBL" id="KII60290.1"/>
    </source>
</evidence>
<proteinExistence type="predicted"/>
<dbReference type="AlphaFoldDB" id="A0A0C2LZU8"/>
<dbReference type="EMBL" id="JWZT01005709">
    <property type="protein sequence ID" value="KII60290.1"/>
    <property type="molecule type" value="Genomic_DNA"/>
</dbReference>
<keyword evidence="2" id="KW-1185">Reference proteome</keyword>
<comment type="caution">
    <text evidence="1">The sequence shown here is derived from an EMBL/GenBank/DDBJ whole genome shotgun (WGS) entry which is preliminary data.</text>
</comment>
<dbReference type="Proteomes" id="UP000031668">
    <property type="component" value="Unassembled WGS sequence"/>
</dbReference>
<accession>A0A0C2LZU8</accession>
<protein>
    <submittedName>
        <fullName evidence="1">Uncharacterized protein</fullName>
    </submittedName>
</protein>